<feature type="compositionally biased region" description="Low complexity" evidence="12">
    <location>
        <begin position="1078"/>
        <end position="1088"/>
    </location>
</feature>
<dbReference type="GO" id="GO:0000422">
    <property type="term" value="P:autophagy of mitochondrion"/>
    <property type="evidence" value="ECO:0007669"/>
    <property type="project" value="TreeGrafter"/>
</dbReference>
<reference evidence="13 14" key="1">
    <citation type="journal article" date="2024" name="Nat. Commun.">
        <title>Phylogenomics reveals the evolutionary origins of lichenization in chlorophyte algae.</title>
        <authorList>
            <person name="Puginier C."/>
            <person name="Libourel C."/>
            <person name="Otte J."/>
            <person name="Skaloud P."/>
            <person name="Haon M."/>
            <person name="Grisel S."/>
            <person name="Petersen M."/>
            <person name="Berrin J.G."/>
            <person name="Delaux P.M."/>
            <person name="Dal Grande F."/>
            <person name="Keller J."/>
        </authorList>
    </citation>
    <scope>NUCLEOTIDE SEQUENCE [LARGE SCALE GENOMIC DNA]</scope>
    <source>
        <strain evidence="13 14">SAG 245.80</strain>
    </source>
</reference>
<keyword evidence="6" id="KW-0256">Endoplasmic reticulum</keyword>
<comment type="catalytic activity">
    <reaction evidence="10">
        <text>a 1,2-diacyl-sn-glycero-3-phospho-L-serine(in) = a 1,2-diacyl-sn-glycero-3-phospho-L-serine(out)</text>
        <dbReference type="Rhea" id="RHEA:38663"/>
        <dbReference type="ChEBI" id="CHEBI:57262"/>
    </reaction>
</comment>
<dbReference type="Proteomes" id="UP001445335">
    <property type="component" value="Unassembled WGS sequence"/>
</dbReference>
<dbReference type="GO" id="GO:0005789">
    <property type="term" value="C:endoplasmic reticulum membrane"/>
    <property type="evidence" value="ECO:0007669"/>
    <property type="project" value="UniProtKB-SubCell"/>
</dbReference>
<evidence type="ECO:0000256" key="1">
    <source>
        <dbReference type="ARBA" id="ARBA00004406"/>
    </source>
</evidence>
<evidence type="ECO:0000256" key="7">
    <source>
        <dbReference type="ARBA" id="ARBA00023006"/>
    </source>
</evidence>
<evidence type="ECO:0000313" key="14">
    <source>
        <dbReference type="Proteomes" id="UP001445335"/>
    </source>
</evidence>
<evidence type="ECO:0000256" key="10">
    <source>
        <dbReference type="ARBA" id="ARBA00024479"/>
    </source>
</evidence>
<sequence>MATFLSNLGTDWLLKRAFKFLLKRNLGCLLRNEVDLDMLNVALGRGTLELRSALLNTEYLNAQLGSAYWEVVAGYVGALSAEIPLTSLGSDPVSLRVEEALITAAVVDGVRLIAGGIEDVLQRLRIQVRQVILRIELPGREGSAGPPSLVVLRLDQLSYSGCAAPSADPAAAADAAEGSTSVRLQKQITFSGLTVELFEDLDEGPDAREPDATSFSQHLAHPCVRADLTLEPLQVQLHPTHLPLLLHLNDCLAAARAVEAAAAQPADAPILGGAPDQAPASRSFIEGMFVPDTTAFVTEVEPPAPAEGGTGGGWQLRVQTRDLSLVLWYPDAPGVPGVQGAICDYRPRLSTECGDLTLALEAGVDDRRMEAFLAPLALAQARAALLRMEEATPADAGLRGLRDDRCFAELALDAVLDDLQDLRTTAVGARVVGAGSAPAELRCWAPHVCAVLQLPAPPPAPSVPMCHGYGFAAVDVFAAPAAPAVPGEAAPMLLLRAGGNQADATGTFDVAAAIGHAKAYLVGSRFAGGGPAAPCEALQASCIADILPAASGRAGAADAAPRCAGAAIAIDVRWAPAASPDPALIDCAWAFVRDQALAAAIASTDGGGASGIAAVELQDAIVASSAVVVRVQAPEIRLWLSQADLAAVWHLADAVSRWRALYAPPLPAALPPPVQAAVLLNGGFTCSLQQARGSAPGDAAQPEFTLSGGDVRAFCSAGLGGALGAALAVVSASDARIAAGGGGVCLLHVPPAGAWGPGAPRMEVLSVHRPLLPEEQARHYGSEAEGSFRGAPAAEPVTVDGSEPNFDDLGPPDLCAEGTAAPAVPATAALAAATVRGATLAAEGGDLTLPWLGRLAALVAVGYAAEPTADAPAPAPLDLTLHLQDCALRHEPPEPAADAAAARAPVAAALLVGGAHVHVQPGEPRLELALRGLSLFCAEARSRGPAWAPSRPADLPRARLLDAGYCCIAQEGRIGISISPPAGPGGTALTEVSNDRLHLALTAPAARLALALGAQVAAGRARDGAGVRVMQDVQEDAFRWGGDGSVAASAFLGGGWLDPECRERLPCDAELRGASAAVGAAGTASPSSESPRDRFTGAPPPVIHEHFAQARRDATAGSGAAQSEERGRWYSAGADGDGAPLGPPRVFPEHVPTPPAQTAGFSAIGGFGRGALGPLPAGYPAPASRVVLRDLRLLLQLCAPPDEALAAPGEGAHAGTAPRVELEVGGLCLQADTFGRRGPHARRLAVSVHHAELRDCQPRSEGGAAWRRILGYHATSRMPRDASACLLQVELDAVRPGGGAAGEELRLGAALLPLRLRLDQAVVDFLQDFALAPSADEGDGEMVDWMGCDAFEPAKETAEPELEGEPFFQRAELRGLSVMVDYWPRRLDLAALKAGNLAEVLNLAPWGGVLLQLPPVRLSGVHGWPALGAAVGELWLRDIVGSQAHKFLTGFAPVRAAVRLGAAAGALLAIPAEQLRRDGAAPRTGAAPLSRQIQRGLTGLVRAILAEALGLSASALGGVQVVLTGACDTAAEQPAGVSEGLRVAAERLSSGFSGAAAALRAPQRRSDTLSARAVRALRAAPQALVAPLSGGAAAARAAILGARNALEPERYEDRRLAQ</sequence>
<evidence type="ECO:0000256" key="9">
    <source>
        <dbReference type="ARBA" id="ARBA00023136"/>
    </source>
</evidence>
<comment type="catalytic activity">
    <reaction evidence="11">
        <text>a 1,2-diacyl-sn-glycero-3-phosphoethanolamine(in) = a 1,2-diacyl-sn-glycero-3-phosphoethanolamine(out)</text>
        <dbReference type="Rhea" id="RHEA:38895"/>
        <dbReference type="ChEBI" id="CHEBI:64612"/>
    </reaction>
</comment>
<dbReference type="GO" id="GO:0034045">
    <property type="term" value="C:phagophore assembly site membrane"/>
    <property type="evidence" value="ECO:0007669"/>
    <property type="project" value="UniProtKB-SubCell"/>
</dbReference>
<organism evidence="13 14">
    <name type="scientific">Elliptochloris bilobata</name>
    <dbReference type="NCBI Taxonomy" id="381761"/>
    <lineage>
        <taxon>Eukaryota</taxon>
        <taxon>Viridiplantae</taxon>
        <taxon>Chlorophyta</taxon>
        <taxon>core chlorophytes</taxon>
        <taxon>Trebouxiophyceae</taxon>
        <taxon>Trebouxiophyceae incertae sedis</taxon>
        <taxon>Elliptochloris clade</taxon>
        <taxon>Elliptochloris</taxon>
    </lineage>
</organism>
<comment type="similarity">
    <text evidence="3">Belongs to the ATG2 family.</text>
</comment>
<dbReference type="GO" id="GO:0000045">
    <property type="term" value="P:autophagosome assembly"/>
    <property type="evidence" value="ECO:0007669"/>
    <property type="project" value="TreeGrafter"/>
</dbReference>
<dbReference type="GO" id="GO:0006869">
    <property type="term" value="P:lipid transport"/>
    <property type="evidence" value="ECO:0007669"/>
    <property type="project" value="UniProtKB-KW"/>
</dbReference>
<accession>A0AAW1RTM3</accession>
<proteinExistence type="inferred from homology"/>
<evidence type="ECO:0000256" key="6">
    <source>
        <dbReference type="ARBA" id="ARBA00022824"/>
    </source>
</evidence>
<comment type="caution">
    <text evidence="13">The sequence shown here is derived from an EMBL/GenBank/DDBJ whole genome shotgun (WGS) entry which is preliminary data.</text>
</comment>
<dbReference type="GO" id="GO:0032266">
    <property type="term" value="F:phosphatidylinositol-3-phosphate binding"/>
    <property type="evidence" value="ECO:0007669"/>
    <property type="project" value="TreeGrafter"/>
</dbReference>
<name>A0AAW1RTM3_9CHLO</name>
<dbReference type="GO" id="GO:0061709">
    <property type="term" value="P:reticulophagy"/>
    <property type="evidence" value="ECO:0007669"/>
    <property type="project" value="TreeGrafter"/>
</dbReference>
<keyword evidence="5" id="KW-0813">Transport</keyword>
<evidence type="ECO:0000256" key="8">
    <source>
        <dbReference type="ARBA" id="ARBA00023055"/>
    </source>
</evidence>
<dbReference type="EMBL" id="JALJOU010000024">
    <property type="protein sequence ID" value="KAK9836947.1"/>
    <property type="molecule type" value="Genomic_DNA"/>
</dbReference>
<dbReference type="GO" id="GO:0061908">
    <property type="term" value="C:phagophore"/>
    <property type="evidence" value="ECO:0007669"/>
    <property type="project" value="TreeGrafter"/>
</dbReference>
<dbReference type="PANTHER" id="PTHR13190">
    <property type="entry name" value="AUTOPHAGY-RELATED 2, ISOFORM A"/>
    <property type="match status" value="1"/>
</dbReference>
<comment type="subcellular location">
    <subcellularLocation>
        <location evidence="1">Endoplasmic reticulum membrane</location>
        <topology evidence="1">Peripheral membrane protein</topology>
    </subcellularLocation>
    <subcellularLocation>
        <location evidence="2">Preautophagosomal structure membrane</location>
        <topology evidence="2">Peripheral membrane protein</topology>
    </subcellularLocation>
</comment>
<dbReference type="GO" id="GO:0034727">
    <property type="term" value="P:piecemeal microautophagy of the nucleus"/>
    <property type="evidence" value="ECO:0007669"/>
    <property type="project" value="TreeGrafter"/>
</dbReference>
<feature type="region of interest" description="Disordered" evidence="12">
    <location>
        <begin position="1078"/>
        <end position="1100"/>
    </location>
</feature>
<evidence type="ECO:0000256" key="5">
    <source>
        <dbReference type="ARBA" id="ARBA00022448"/>
    </source>
</evidence>
<evidence type="ECO:0000313" key="13">
    <source>
        <dbReference type="EMBL" id="KAK9836947.1"/>
    </source>
</evidence>
<keyword evidence="14" id="KW-1185">Reference proteome</keyword>
<protein>
    <recommendedName>
        <fullName evidence="4">Autophagy-related protein 2</fullName>
    </recommendedName>
</protein>
<keyword evidence="8" id="KW-0445">Lipid transport</keyword>
<dbReference type="Pfam" id="PF13329">
    <property type="entry name" value="ATG2_CAD"/>
    <property type="match status" value="1"/>
</dbReference>
<gene>
    <name evidence="13" type="ORF">WJX81_001853</name>
</gene>
<feature type="region of interest" description="Disordered" evidence="12">
    <location>
        <begin position="1112"/>
        <end position="1138"/>
    </location>
</feature>
<dbReference type="InterPro" id="IPR026849">
    <property type="entry name" value="ATG2"/>
</dbReference>
<keyword evidence="9" id="KW-0472">Membrane</keyword>
<dbReference type="GO" id="GO:0043495">
    <property type="term" value="F:protein-membrane adaptor activity"/>
    <property type="evidence" value="ECO:0007669"/>
    <property type="project" value="TreeGrafter"/>
</dbReference>
<evidence type="ECO:0000256" key="12">
    <source>
        <dbReference type="SAM" id="MobiDB-lite"/>
    </source>
</evidence>
<keyword evidence="7" id="KW-0072">Autophagy</keyword>
<dbReference type="PANTHER" id="PTHR13190:SF1">
    <property type="entry name" value="AUTOPHAGY-RELATED 2, ISOFORM A"/>
    <property type="match status" value="1"/>
</dbReference>
<dbReference type="GO" id="GO:0061723">
    <property type="term" value="P:glycophagy"/>
    <property type="evidence" value="ECO:0007669"/>
    <property type="project" value="TreeGrafter"/>
</dbReference>
<evidence type="ECO:0000256" key="2">
    <source>
        <dbReference type="ARBA" id="ARBA00004623"/>
    </source>
</evidence>
<evidence type="ECO:0000256" key="4">
    <source>
        <dbReference type="ARBA" id="ARBA00018070"/>
    </source>
</evidence>
<evidence type="ECO:0000256" key="3">
    <source>
        <dbReference type="ARBA" id="ARBA00009714"/>
    </source>
</evidence>
<evidence type="ECO:0000256" key="11">
    <source>
        <dbReference type="ARBA" id="ARBA00024615"/>
    </source>
</evidence>